<dbReference type="RefSeq" id="WP_068922967.1">
    <property type="nucleotide sequence ID" value="NZ_BMQP01000002.1"/>
</dbReference>
<sequence length="357" mass="37851">MKSDITALRELLGPHDPAAAVRGDPAVRRTTLSTVFAAFPAPDHTPPIHLTAVPATRGGSRAPALARRMLISGLATAAAATAVAVLSTLDRTATAHAATPPPLAYSGTGTRSAHEALLEIADRAARLPDDTGTGRYLYTRTRGWHLGSVVNGRSVRSAVVPVLTERWTAQDRPGRIRTVTSHPEFPSEESRAAWEAEGRPGLEPQVSDETLDLPPRWRPGDLVPDAERLSAALGWAGPPESGAAELLVTIADLYREQPVRPAVRAGVLRLLSGLADLRYEGTVVDRAGRPGVAVSLESDHGGLPNRHILIFDGRTGELLGEERTLTATAGELDLPVPSIISYTLFLDAGKSISPTPR</sequence>
<reference evidence="2" key="1">
    <citation type="submission" date="2021-01" db="EMBL/GenBank/DDBJ databases">
        <title>Whole genome shotgun sequence of Planobispora rosea NBRC 15558.</title>
        <authorList>
            <person name="Komaki H."/>
            <person name="Tamura T."/>
        </authorList>
    </citation>
    <scope>NUCLEOTIDE SEQUENCE</scope>
    <source>
        <strain evidence="2">NBRC 15558</strain>
    </source>
</reference>
<feature type="compositionally biased region" description="Basic and acidic residues" evidence="1">
    <location>
        <begin position="188"/>
        <end position="200"/>
    </location>
</feature>
<name>A0A8J3S299_PLARO</name>
<dbReference type="OrthoDB" id="3425969at2"/>
<dbReference type="InterPro" id="IPR047789">
    <property type="entry name" value="CU044_5270-like"/>
</dbReference>
<gene>
    <name evidence="2" type="ORF">Pro02_21470</name>
</gene>
<protein>
    <recommendedName>
        <fullName evidence="4">CU044_5270 family protein</fullName>
    </recommendedName>
</protein>
<dbReference type="EMBL" id="BOOI01000017">
    <property type="protein sequence ID" value="GIH83739.1"/>
    <property type="molecule type" value="Genomic_DNA"/>
</dbReference>
<dbReference type="AlphaFoldDB" id="A0A8J3S299"/>
<accession>A0A8J3S299</accession>
<evidence type="ECO:0000256" key="1">
    <source>
        <dbReference type="SAM" id="MobiDB-lite"/>
    </source>
</evidence>
<dbReference type="NCBIfam" id="NF038083">
    <property type="entry name" value="CU044_5270_fam"/>
    <property type="match status" value="1"/>
</dbReference>
<keyword evidence="3" id="KW-1185">Reference proteome</keyword>
<evidence type="ECO:0000313" key="2">
    <source>
        <dbReference type="EMBL" id="GIH83739.1"/>
    </source>
</evidence>
<evidence type="ECO:0008006" key="4">
    <source>
        <dbReference type="Google" id="ProtNLM"/>
    </source>
</evidence>
<dbReference type="Proteomes" id="UP000655044">
    <property type="component" value="Unassembled WGS sequence"/>
</dbReference>
<proteinExistence type="predicted"/>
<comment type="caution">
    <text evidence="2">The sequence shown here is derived from an EMBL/GenBank/DDBJ whole genome shotgun (WGS) entry which is preliminary data.</text>
</comment>
<evidence type="ECO:0000313" key="3">
    <source>
        <dbReference type="Proteomes" id="UP000655044"/>
    </source>
</evidence>
<organism evidence="2 3">
    <name type="scientific">Planobispora rosea</name>
    <dbReference type="NCBI Taxonomy" id="35762"/>
    <lineage>
        <taxon>Bacteria</taxon>
        <taxon>Bacillati</taxon>
        <taxon>Actinomycetota</taxon>
        <taxon>Actinomycetes</taxon>
        <taxon>Streptosporangiales</taxon>
        <taxon>Streptosporangiaceae</taxon>
        <taxon>Planobispora</taxon>
    </lineage>
</organism>
<feature type="region of interest" description="Disordered" evidence="1">
    <location>
        <begin position="173"/>
        <end position="215"/>
    </location>
</feature>